<protein>
    <submittedName>
        <fullName evidence="3">Uncharacterized protein</fullName>
    </submittedName>
</protein>
<feature type="compositionally biased region" description="Polar residues" evidence="1">
    <location>
        <begin position="192"/>
        <end position="202"/>
    </location>
</feature>
<feature type="transmembrane region" description="Helical" evidence="2">
    <location>
        <begin position="288"/>
        <end position="319"/>
    </location>
</feature>
<gene>
    <name evidence="3" type="ORF">A3A33_01005</name>
</gene>
<accession>A0A1F8GXY5</accession>
<feature type="transmembrane region" description="Helical" evidence="2">
    <location>
        <begin position="452"/>
        <end position="472"/>
    </location>
</feature>
<feature type="compositionally biased region" description="Low complexity" evidence="1">
    <location>
        <begin position="244"/>
        <end position="253"/>
    </location>
</feature>
<dbReference type="STRING" id="1802701.A3A33_01005"/>
<proteinExistence type="predicted"/>
<dbReference type="SUPFAM" id="SSF49464">
    <property type="entry name" value="Carboxypeptidase regulatory domain-like"/>
    <property type="match status" value="1"/>
</dbReference>
<name>A0A1F8GXY5_9BACT</name>
<reference evidence="3 4" key="1">
    <citation type="journal article" date="2016" name="Nat. Commun.">
        <title>Thousands of microbial genomes shed light on interconnected biogeochemical processes in an aquifer system.</title>
        <authorList>
            <person name="Anantharaman K."/>
            <person name="Brown C.T."/>
            <person name="Hug L.A."/>
            <person name="Sharon I."/>
            <person name="Castelle C.J."/>
            <person name="Probst A.J."/>
            <person name="Thomas B.C."/>
            <person name="Singh A."/>
            <person name="Wilkins M.J."/>
            <person name="Karaoz U."/>
            <person name="Brodie E.L."/>
            <person name="Williams K.H."/>
            <person name="Hubbard S.S."/>
            <person name="Banfield J.F."/>
        </authorList>
    </citation>
    <scope>NUCLEOTIDE SEQUENCE [LARGE SCALE GENOMIC DNA]</scope>
</reference>
<evidence type="ECO:0000313" key="3">
    <source>
        <dbReference type="EMBL" id="OGN29850.1"/>
    </source>
</evidence>
<dbReference type="AlphaFoldDB" id="A0A1F8GXY5"/>
<feature type="compositionally biased region" description="Low complexity" evidence="1">
    <location>
        <begin position="203"/>
        <end position="226"/>
    </location>
</feature>
<evidence type="ECO:0000256" key="2">
    <source>
        <dbReference type="SAM" id="Phobius"/>
    </source>
</evidence>
<evidence type="ECO:0000256" key="1">
    <source>
        <dbReference type="SAM" id="MobiDB-lite"/>
    </source>
</evidence>
<organism evidence="3 4">
    <name type="scientific">Candidatus Yanofskybacteria bacterium RIFCSPLOWO2_01_FULL_49_25</name>
    <dbReference type="NCBI Taxonomy" id="1802701"/>
    <lineage>
        <taxon>Bacteria</taxon>
        <taxon>Candidatus Yanofskyibacteriota</taxon>
    </lineage>
</organism>
<feature type="region of interest" description="Disordered" evidence="1">
    <location>
        <begin position="167"/>
        <end position="267"/>
    </location>
</feature>
<keyword evidence="2" id="KW-0472">Membrane</keyword>
<dbReference type="InterPro" id="IPR008969">
    <property type="entry name" value="CarboxyPept-like_regulatory"/>
</dbReference>
<feature type="compositionally biased region" description="Pro residues" evidence="1">
    <location>
        <begin position="227"/>
        <end position="243"/>
    </location>
</feature>
<keyword evidence="2" id="KW-0812">Transmembrane</keyword>
<feature type="compositionally biased region" description="Low complexity" evidence="1">
    <location>
        <begin position="181"/>
        <end position="191"/>
    </location>
</feature>
<feature type="transmembrane region" description="Helical" evidence="2">
    <location>
        <begin position="478"/>
        <end position="496"/>
    </location>
</feature>
<comment type="caution">
    <text evidence="3">The sequence shown here is derived from an EMBL/GenBank/DDBJ whole genome shotgun (WGS) entry which is preliminary data.</text>
</comment>
<dbReference type="EMBL" id="MGKP01000002">
    <property type="protein sequence ID" value="OGN29850.1"/>
    <property type="molecule type" value="Genomic_DNA"/>
</dbReference>
<sequence length="584" mass="62062">MIRKHSHTLTAGVILAGLLFPFQVFIASAGNIDSGNGYAWSENLGWFNLASTEGDVTVTDTALTGYIWTENAGWVSLNCSNTSSCATVDYKVANNGSGTLSGYAWGENVGWINFSPTFGGVSINGSGVFSGYAWGENVGWASFNCANTSSCATVDYKVATIWRPASGTTPTATPTPPAAPPAATLPSITPSGVPTLTPMETANPSSTPNSSITPNPSSIPTSSPNLTPGPPSKPPSETPPPPIGNGTPSSSPTPQNPPGPPQIGNSFANTLKTAAKSIKIASPIASSLVVLSTAVSVLSLAGSGVGFLDYLAYIGRALLVLLGIKKRARPWGTVYNSATKQPLPFSRVNLINREARVIETQVTDQLGRYGFLINPDSVTDNPFRLVVSKTNFIFPSQRIVTPYDAQLYRNIYTGGDITLQPNNLVNFDIPVDPLDTPVVTLGKIPHMFIHNLGVRIADIAFWASLVLIPVNYIIARNLFNLVMLILLCGIIVLRILGDLREKPYGVVRNISTAAPLAYALITLQDATGQRRGMAVSDDAGRYILLSDKGTFDISLATPADIQPPRIKKESVTTPRGWIARMFDL</sequence>
<evidence type="ECO:0000313" key="4">
    <source>
        <dbReference type="Proteomes" id="UP000179047"/>
    </source>
</evidence>
<keyword evidence="2" id="KW-1133">Transmembrane helix</keyword>
<dbReference type="Proteomes" id="UP000179047">
    <property type="component" value="Unassembled WGS sequence"/>
</dbReference>